<reference evidence="8" key="1">
    <citation type="submission" date="2021-01" db="EMBL/GenBank/DDBJ databases">
        <title>Genome sequence of strain Noviherbaspirillum sp. DKR-6.</title>
        <authorList>
            <person name="Chaudhary D.K."/>
        </authorList>
    </citation>
    <scope>NUCLEOTIDE SEQUENCE</scope>
    <source>
        <strain evidence="8">DKR-6</strain>
    </source>
</reference>
<dbReference type="Pfam" id="PF01545">
    <property type="entry name" value="Cation_efflux"/>
    <property type="match status" value="1"/>
</dbReference>
<evidence type="ECO:0000313" key="8">
    <source>
        <dbReference type="EMBL" id="MBK4736553.1"/>
    </source>
</evidence>
<keyword evidence="3 6" id="KW-0812">Transmembrane</keyword>
<evidence type="ECO:0000256" key="3">
    <source>
        <dbReference type="ARBA" id="ARBA00022692"/>
    </source>
</evidence>
<dbReference type="GO" id="GO:0016020">
    <property type="term" value="C:membrane"/>
    <property type="evidence" value="ECO:0007669"/>
    <property type="project" value="UniProtKB-SubCell"/>
</dbReference>
<dbReference type="SUPFAM" id="SSF161111">
    <property type="entry name" value="Cation efflux protein transmembrane domain-like"/>
    <property type="match status" value="1"/>
</dbReference>
<gene>
    <name evidence="8" type="ORF">JJB74_18160</name>
</gene>
<sequence length="315" mass="33911">MAESRIVVFAAIAGNVAIATTKFIVAGISGSSAMLSEAIHSTVDTGNDLLLLFGMKLSERKPNAAHPFGYGREQYFWSLIVAVLVFGLGGGMSIYEGLQHMRHPEPLKDPMWNYIVLAASTVFEGISFAIGVREVWKSKGEQGFFTALHNSKDPSTFTVVAEDAAALAGLGLAALGVFASHHFNRPDLDGAASLAIGVLLAGVAILLIYESRGLLIGEGISTDTAHTIRLMALDDATVRAVGYPLSMYLGPEEVLLTLDIEFEDTLSSEEMTASVRRLESAIRARFERIRRIYIESNPVAVHEQAQRLGMQANAA</sequence>
<dbReference type="SUPFAM" id="SSF160240">
    <property type="entry name" value="Cation efflux protein cytoplasmic domain-like"/>
    <property type="match status" value="1"/>
</dbReference>
<evidence type="ECO:0000256" key="1">
    <source>
        <dbReference type="ARBA" id="ARBA00004141"/>
    </source>
</evidence>
<feature type="transmembrane region" description="Helical" evidence="6">
    <location>
        <begin position="191"/>
        <end position="209"/>
    </location>
</feature>
<evidence type="ECO:0000256" key="2">
    <source>
        <dbReference type="ARBA" id="ARBA00022448"/>
    </source>
</evidence>
<feature type="transmembrane region" description="Helical" evidence="6">
    <location>
        <begin position="157"/>
        <end position="179"/>
    </location>
</feature>
<keyword evidence="9" id="KW-1185">Reference proteome</keyword>
<accession>A0A934T2B9</accession>
<dbReference type="GO" id="GO:0008324">
    <property type="term" value="F:monoatomic cation transmembrane transporter activity"/>
    <property type="evidence" value="ECO:0007669"/>
    <property type="project" value="InterPro"/>
</dbReference>
<dbReference type="InterPro" id="IPR027469">
    <property type="entry name" value="Cation_efflux_TMD_sf"/>
</dbReference>
<dbReference type="PANTHER" id="PTHR13414:SF9">
    <property type="entry name" value="PROTON-COUPLED ZINC ANTIPORTER SLC30A9, MITOCHONDRIAL"/>
    <property type="match status" value="1"/>
</dbReference>
<dbReference type="Gene3D" id="1.20.1510.10">
    <property type="entry name" value="Cation efflux protein transmembrane domain"/>
    <property type="match status" value="1"/>
</dbReference>
<dbReference type="InterPro" id="IPR002524">
    <property type="entry name" value="Cation_efflux"/>
</dbReference>
<dbReference type="AlphaFoldDB" id="A0A934T2B9"/>
<feature type="domain" description="Cation efflux protein transmembrane" evidence="7">
    <location>
        <begin position="8"/>
        <end position="215"/>
    </location>
</feature>
<feature type="transmembrane region" description="Helical" evidence="6">
    <location>
        <begin position="75"/>
        <end position="95"/>
    </location>
</feature>
<evidence type="ECO:0000256" key="6">
    <source>
        <dbReference type="SAM" id="Phobius"/>
    </source>
</evidence>
<dbReference type="RefSeq" id="WP_200594116.1">
    <property type="nucleotide sequence ID" value="NZ_JAEPBG010000008.1"/>
</dbReference>
<dbReference type="PANTHER" id="PTHR13414">
    <property type="entry name" value="HUEL-CATION TRANSPORTER"/>
    <property type="match status" value="1"/>
</dbReference>
<keyword evidence="4 6" id="KW-1133">Transmembrane helix</keyword>
<protein>
    <submittedName>
        <fullName evidence="8">Cation transporter</fullName>
    </submittedName>
</protein>
<comment type="caution">
    <text evidence="8">The sequence shown here is derived from an EMBL/GenBank/DDBJ whole genome shotgun (WGS) entry which is preliminary data.</text>
</comment>
<organism evidence="8 9">
    <name type="scientific">Noviherbaspirillum pedocola</name>
    <dbReference type="NCBI Taxonomy" id="2801341"/>
    <lineage>
        <taxon>Bacteria</taxon>
        <taxon>Pseudomonadati</taxon>
        <taxon>Pseudomonadota</taxon>
        <taxon>Betaproteobacteria</taxon>
        <taxon>Burkholderiales</taxon>
        <taxon>Oxalobacteraceae</taxon>
        <taxon>Noviherbaspirillum</taxon>
    </lineage>
</organism>
<dbReference type="InterPro" id="IPR036837">
    <property type="entry name" value="Cation_efflux_CTD_sf"/>
</dbReference>
<comment type="subcellular location">
    <subcellularLocation>
        <location evidence="1">Membrane</location>
        <topology evidence="1">Multi-pass membrane protein</topology>
    </subcellularLocation>
</comment>
<evidence type="ECO:0000259" key="7">
    <source>
        <dbReference type="Pfam" id="PF01545"/>
    </source>
</evidence>
<evidence type="ECO:0000256" key="4">
    <source>
        <dbReference type="ARBA" id="ARBA00022989"/>
    </source>
</evidence>
<dbReference type="NCBIfam" id="TIGR01297">
    <property type="entry name" value="CDF"/>
    <property type="match status" value="1"/>
</dbReference>
<dbReference type="Proteomes" id="UP000622890">
    <property type="component" value="Unassembled WGS sequence"/>
</dbReference>
<evidence type="ECO:0000313" key="9">
    <source>
        <dbReference type="Proteomes" id="UP000622890"/>
    </source>
</evidence>
<dbReference type="InterPro" id="IPR040177">
    <property type="entry name" value="SLC30A9"/>
</dbReference>
<keyword evidence="5 6" id="KW-0472">Membrane</keyword>
<evidence type="ECO:0000256" key="5">
    <source>
        <dbReference type="ARBA" id="ARBA00023136"/>
    </source>
</evidence>
<dbReference type="EMBL" id="JAEPBG010000008">
    <property type="protein sequence ID" value="MBK4736553.1"/>
    <property type="molecule type" value="Genomic_DNA"/>
</dbReference>
<keyword evidence="2" id="KW-0813">Transport</keyword>
<dbReference type="GO" id="GO:0006829">
    <property type="term" value="P:zinc ion transport"/>
    <property type="evidence" value="ECO:0007669"/>
    <property type="project" value="InterPro"/>
</dbReference>
<feature type="transmembrane region" description="Helical" evidence="6">
    <location>
        <begin position="115"/>
        <end position="136"/>
    </location>
</feature>
<name>A0A934T2B9_9BURK</name>
<feature type="transmembrane region" description="Helical" evidence="6">
    <location>
        <begin position="6"/>
        <end position="25"/>
    </location>
</feature>
<proteinExistence type="predicted"/>
<dbReference type="InterPro" id="IPR058533">
    <property type="entry name" value="Cation_efflux_TM"/>
</dbReference>